<organism evidence="2 3">
    <name type="scientific">Gracilimonas sediminicola</name>
    <dbReference type="NCBI Taxonomy" id="2952158"/>
    <lineage>
        <taxon>Bacteria</taxon>
        <taxon>Pseudomonadati</taxon>
        <taxon>Balneolota</taxon>
        <taxon>Balneolia</taxon>
        <taxon>Balneolales</taxon>
        <taxon>Balneolaceae</taxon>
        <taxon>Gracilimonas</taxon>
    </lineage>
</organism>
<sequence length="129" mass="15074">MSKYMVLVDSSVWIEYFKSGNIPALDRLIEENLVCINEIILTELAPELLKQGESEVLEGLEAIEMIPLKIDWEIIRRYQLMNLERGVNKVGIPDLMIMQQVIEEKLSLFSLDKHFKLLQNHLNFDLFPQ</sequence>
<keyword evidence="3" id="KW-1185">Reference proteome</keyword>
<dbReference type="Gene3D" id="3.40.50.1010">
    <property type="entry name" value="5'-nuclease"/>
    <property type="match status" value="1"/>
</dbReference>
<comment type="caution">
    <text evidence="2">The sequence shown here is derived from an EMBL/GenBank/DDBJ whole genome shotgun (WGS) entry which is preliminary data.</text>
</comment>
<dbReference type="AlphaFoldDB" id="A0A9X2L304"/>
<proteinExistence type="predicted"/>
<dbReference type="Pfam" id="PF01850">
    <property type="entry name" value="PIN"/>
    <property type="match status" value="1"/>
</dbReference>
<dbReference type="Proteomes" id="UP001139125">
    <property type="component" value="Unassembled WGS sequence"/>
</dbReference>
<dbReference type="EMBL" id="JANDBC010000001">
    <property type="protein sequence ID" value="MCP9291390.1"/>
    <property type="molecule type" value="Genomic_DNA"/>
</dbReference>
<evidence type="ECO:0000313" key="3">
    <source>
        <dbReference type="Proteomes" id="UP001139125"/>
    </source>
</evidence>
<gene>
    <name evidence="2" type="ORF">NM125_07320</name>
</gene>
<reference evidence="2" key="1">
    <citation type="submission" date="2022-06" db="EMBL/GenBank/DDBJ databases">
        <title>Gracilimonas sp. CAU 1638 isolated from sea sediment.</title>
        <authorList>
            <person name="Kim W."/>
        </authorList>
    </citation>
    <scope>NUCLEOTIDE SEQUENCE</scope>
    <source>
        <strain evidence="2">CAU 1638</strain>
    </source>
</reference>
<dbReference type="InterPro" id="IPR029060">
    <property type="entry name" value="PIN-like_dom_sf"/>
</dbReference>
<accession>A0A9X2L304</accession>
<dbReference type="RefSeq" id="WP_255134257.1">
    <property type="nucleotide sequence ID" value="NZ_JANDBC010000001.1"/>
</dbReference>
<evidence type="ECO:0000313" key="2">
    <source>
        <dbReference type="EMBL" id="MCP9291390.1"/>
    </source>
</evidence>
<dbReference type="SUPFAM" id="SSF88723">
    <property type="entry name" value="PIN domain-like"/>
    <property type="match status" value="1"/>
</dbReference>
<feature type="domain" description="PIN" evidence="1">
    <location>
        <begin position="6"/>
        <end position="116"/>
    </location>
</feature>
<name>A0A9X2L304_9BACT</name>
<dbReference type="InterPro" id="IPR002716">
    <property type="entry name" value="PIN_dom"/>
</dbReference>
<evidence type="ECO:0000259" key="1">
    <source>
        <dbReference type="Pfam" id="PF01850"/>
    </source>
</evidence>
<protein>
    <submittedName>
        <fullName evidence="2">PIN domain-containing protein</fullName>
    </submittedName>
</protein>